<sequence length="142" mass="15918">MNSLKLVKVSTLTLLYADTTDTSDKDECGTSNLSILLLWVVFHYIIFAIITGISGISVEKNFKKNPLHSIRVKTNVDGCNSWDTGVGILKATNDYVSTPSPEWDTYHHRHRELNLPLLCPRPGAKTPLLIRRLLIYVLVDAP</sequence>
<proteinExistence type="predicted"/>
<evidence type="ECO:0000313" key="3">
    <source>
        <dbReference type="Proteomes" id="UP000499080"/>
    </source>
</evidence>
<dbReference type="Proteomes" id="UP000499080">
    <property type="component" value="Unassembled WGS sequence"/>
</dbReference>
<keyword evidence="1" id="KW-0812">Transmembrane</keyword>
<reference evidence="2 3" key="1">
    <citation type="journal article" date="2019" name="Sci. Rep.">
        <title>Orb-weaving spider Araneus ventricosus genome elucidates the spidroin gene catalogue.</title>
        <authorList>
            <person name="Kono N."/>
            <person name="Nakamura H."/>
            <person name="Ohtoshi R."/>
            <person name="Moran D.A.P."/>
            <person name="Shinohara A."/>
            <person name="Yoshida Y."/>
            <person name="Fujiwara M."/>
            <person name="Mori M."/>
            <person name="Tomita M."/>
            <person name="Arakawa K."/>
        </authorList>
    </citation>
    <scope>NUCLEOTIDE SEQUENCE [LARGE SCALE GENOMIC DNA]</scope>
</reference>
<protein>
    <submittedName>
        <fullName evidence="2">Uncharacterized protein</fullName>
    </submittedName>
</protein>
<keyword evidence="1" id="KW-1133">Transmembrane helix</keyword>
<feature type="non-terminal residue" evidence="2">
    <location>
        <position position="142"/>
    </location>
</feature>
<keyword evidence="1" id="KW-0472">Membrane</keyword>
<gene>
    <name evidence="2" type="ORF">AVEN_64730_1</name>
</gene>
<evidence type="ECO:0000256" key="1">
    <source>
        <dbReference type="SAM" id="Phobius"/>
    </source>
</evidence>
<dbReference type="AlphaFoldDB" id="A0A4Y2WYS6"/>
<name>A0A4Y2WYS6_ARAVE</name>
<keyword evidence="3" id="KW-1185">Reference proteome</keyword>
<comment type="caution">
    <text evidence="2">The sequence shown here is derived from an EMBL/GenBank/DDBJ whole genome shotgun (WGS) entry which is preliminary data.</text>
</comment>
<organism evidence="2 3">
    <name type="scientific">Araneus ventricosus</name>
    <name type="common">Orbweaver spider</name>
    <name type="synonym">Epeira ventricosa</name>
    <dbReference type="NCBI Taxonomy" id="182803"/>
    <lineage>
        <taxon>Eukaryota</taxon>
        <taxon>Metazoa</taxon>
        <taxon>Ecdysozoa</taxon>
        <taxon>Arthropoda</taxon>
        <taxon>Chelicerata</taxon>
        <taxon>Arachnida</taxon>
        <taxon>Araneae</taxon>
        <taxon>Araneomorphae</taxon>
        <taxon>Entelegynae</taxon>
        <taxon>Araneoidea</taxon>
        <taxon>Araneidae</taxon>
        <taxon>Araneus</taxon>
    </lineage>
</organism>
<dbReference type="EMBL" id="BGPR01067451">
    <property type="protein sequence ID" value="GBO41680.1"/>
    <property type="molecule type" value="Genomic_DNA"/>
</dbReference>
<feature type="transmembrane region" description="Helical" evidence="1">
    <location>
        <begin position="36"/>
        <end position="58"/>
    </location>
</feature>
<evidence type="ECO:0000313" key="2">
    <source>
        <dbReference type="EMBL" id="GBO41680.1"/>
    </source>
</evidence>
<accession>A0A4Y2WYS6</accession>